<reference evidence="3 4" key="2">
    <citation type="submission" date="2019-08" db="EMBL/GenBank/DDBJ databases">
        <title>Jejuicoccus antrihumi gen. nov., sp. nov., a new member of the family Dermacoccaceae isolated from a cave.</title>
        <authorList>
            <person name="Schumann P."/>
            <person name="Kim I.S."/>
        </authorList>
    </citation>
    <scope>NUCLEOTIDE SEQUENCE [LARGE SCALE GENOMIC DNA]</scope>
    <source>
        <strain evidence="3 4">C5-26</strain>
    </source>
</reference>
<comment type="caution">
    <text evidence="3">The sequence shown here is derived from an EMBL/GenBank/DDBJ whole genome shotgun (WGS) entry which is preliminary data.</text>
</comment>
<dbReference type="Proteomes" id="UP000320244">
    <property type="component" value="Unassembled WGS sequence"/>
</dbReference>
<evidence type="ECO:0000313" key="4">
    <source>
        <dbReference type="Proteomes" id="UP000320244"/>
    </source>
</evidence>
<evidence type="ECO:0000256" key="2">
    <source>
        <dbReference type="ARBA" id="ARBA00049106"/>
    </source>
</evidence>
<dbReference type="NCBIfam" id="TIGR00026">
    <property type="entry name" value="hi_GC_TIGR00026"/>
    <property type="match status" value="1"/>
</dbReference>
<organism evidence="3 4">
    <name type="scientific">Leekyejoonella antrihumi</name>
    <dbReference type="NCBI Taxonomy" id="1660198"/>
    <lineage>
        <taxon>Bacteria</taxon>
        <taxon>Bacillati</taxon>
        <taxon>Actinomycetota</taxon>
        <taxon>Actinomycetes</taxon>
        <taxon>Micrococcales</taxon>
        <taxon>Dermacoccaceae</taxon>
        <taxon>Leekyejoonella</taxon>
    </lineage>
</organism>
<dbReference type="InterPro" id="IPR004378">
    <property type="entry name" value="F420H2_quin_Rdtase"/>
</dbReference>
<dbReference type="RefSeq" id="WP_146319287.1">
    <property type="nucleotide sequence ID" value="NZ_VCQV01000031.1"/>
</dbReference>
<evidence type="ECO:0000256" key="1">
    <source>
        <dbReference type="ARBA" id="ARBA00008710"/>
    </source>
</evidence>
<protein>
    <submittedName>
        <fullName evidence="3">Nitroreductase family deazaflavin-dependent oxidoreductase</fullName>
    </submittedName>
</protein>
<dbReference type="GO" id="GO:0016491">
    <property type="term" value="F:oxidoreductase activity"/>
    <property type="evidence" value="ECO:0007669"/>
    <property type="project" value="InterPro"/>
</dbReference>
<dbReference type="AlphaFoldDB" id="A0A563DW14"/>
<dbReference type="InterPro" id="IPR012349">
    <property type="entry name" value="Split_barrel_FMN-bd"/>
</dbReference>
<dbReference type="PANTHER" id="PTHR39428:SF1">
    <property type="entry name" value="F420H(2)-DEPENDENT QUINONE REDUCTASE RV1261C"/>
    <property type="match status" value="1"/>
</dbReference>
<evidence type="ECO:0000313" key="3">
    <source>
        <dbReference type="EMBL" id="TWP34133.1"/>
    </source>
</evidence>
<comment type="similarity">
    <text evidence="1">Belongs to the F420H(2)-dependent quinone reductase family.</text>
</comment>
<dbReference type="GO" id="GO:0070967">
    <property type="term" value="F:coenzyme F420 binding"/>
    <property type="evidence" value="ECO:0007669"/>
    <property type="project" value="TreeGrafter"/>
</dbReference>
<comment type="catalytic activity">
    <reaction evidence="2">
        <text>oxidized coenzyme F420-(gamma-L-Glu)(n) + a quinol + H(+) = reduced coenzyme F420-(gamma-L-Glu)(n) + a quinone</text>
        <dbReference type="Rhea" id="RHEA:39663"/>
        <dbReference type="Rhea" id="RHEA-COMP:12939"/>
        <dbReference type="Rhea" id="RHEA-COMP:14378"/>
        <dbReference type="ChEBI" id="CHEBI:15378"/>
        <dbReference type="ChEBI" id="CHEBI:24646"/>
        <dbReference type="ChEBI" id="CHEBI:132124"/>
        <dbReference type="ChEBI" id="CHEBI:133980"/>
        <dbReference type="ChEBI" id="CHEBI:139511"/>
    </reaction>
</comment>
<dbReference type="OrthoDB" id="8225825at2"/>
<dbReference type="EMBL" id="VCQV01000031">
    <property type="protein sequence ID" value="TWP34133.1"/>
    <property type="molecule type" value="Genomic_DNA"/>
</dbReference>
<accession>A0A563DW14</accession>
<dbReference type="PANTHER" id="PTHR39428">
    <property type="entry name" value="F420H(2)-DEPENDENT QUINONE REDUCTASE RV1261C"/>
    <property type="match status" value="1"/>
</dbReference>
<name>A0A563DW14_9MICO</name>
<dbReference type="Gene3D" id="2.30.110.10">
    <property type="entry name" value="Electron Transport, Fmn-binding Protein, Chain A"/>
    <property type="match status" value="1"/>
</dbReference>
<dbReference type="GO" id="GO:0005886">
    <property type="term" value="C:plasma membrane"/>
    <property type="evidence" value="ECO:0007669"/>
    <property type="project" value="TreeGrafter"/>
</dbReference>
<dbReference type="SUPFAM" id="SSF50475">
    <property type="entry name" value="FMN-binding split barrel"/>
    <property type="match status" value="1"/>
</dbReference>
<reference evidence="3 4" key="1">
    <citation type="submission" date="2019-05" db="EMBL/GenBank/DDBJ databases">
        <authorList>
            <person name="Lee S.D."/>
        </authorList>
    </citation>
    <scope>NUCLEOTIDE SEQUENCE [LARGE SCALE GENOMIC DNA]</scope>
    <source>
        <strain evidence="3 4">C5-26</strain>
    </source>
</reference>
<proteinExistence type="inferred from homology"/>
<gene>
    <name evidence="3" type="ORF">FGL98_18705</name>
</gene>
<dbReference type="Pfam" id="PF04075">
    <property type="entry name" value="F420H2_quin_red"/>
    <property type="match status" value="1"/>
</dbReference>
<keyword evidence="4" id="KW-1185">Reference proteome</keyword>
<sequence length="139" mass="15645">MDMSAMNHHVIEQFRGGESMRMPREQMLLLTTRGRRTGREHTTPMMFTTVGGTVVVVASNSGAPRHPDWYRNLVADPRVSVEPGTGGRYEARARVIPPERRAEVWDQVVAQISLYVQHQASTSRQIPLVELIPVGKTVR</sequence>